<protein>
    <submittedName>
        <fullName evidence="2">Uncharacterized protein</fullName>
    </submittedName>
</protein>
<accession>A0A6G1F1N2</accession>
<keyword evidence="3" id="KW-1185">Reference proteome</keyword>
<evidence type="ECO:0000256" key="1">
    <source>
        <dbReference type="ARBA" id="ARBA00008889"/>
    </source>
</evidence>
<comment type="similarity">
    <text evidence="1">Belongs to the universal ribosomal protein uL10 family.</text>
</comment>
<sequence length="133" mass="14584">MTSMRAVGSTLPSIRTAAELAHQEVLRRELAECHLVGGIWCHGFTVAQLLSIRANLPQTARLVVAKNSDVAAAVAGTRWEAVRPFARGERVAVRAVRRDPTGAPTLPRLLEGVEAAAQQLHRRRFRGPHLRAR</sequence>
<evidence type="ECO:0000313" key="2">
    <source>
        <dbReference type="EMBL" id="KAF0930806.1"/>
    </source>
</evidence>
<proteinExistence type="inferred from homology"/>
<comment type="caution">
    <text evidence="2">The sequence shown here is derived from an EMBL/GenBank/DDBJ whole genome shotgun (WGS) entry which is preliminary data.</text>
</comment>
<organism evidence="2 3">
    <name type="scientific">Oryza meyeriana var. granulata</name>
    <dbReference type="NCBI Taxonomy" id="110450"/>
    <lineage>
        <taxon>Eukaryota</taxon>
        <taxon>Viridiplantae</taxon>
        <taxon>Streptophyta</taxon>
        <taxon>Embryophyta</taxon>
        <taxon>Tracheophyta</taxon>
        <taxon>Spermatophyta</taxon>
        <taxon>Magnoliopsida</taxon>
        <taxon>Liliopsida</taxon>
        <taxon>Poales</taxon>
        <taxon>Poaceae</taxon>
        <taxon>BOP clade</taxon>
        <taxon>Oryzoideae</taxon>
        <taxon>Oryzeae</taxon>
        <taxon>Oryzinae</taxon>
        <taxon>Oryza</taxon>
        <taxon>Oryza meyeriana</taxon>
    </lineage>
</organism>
<dbReference type="Proteomes" id="UP000479710">
    <property type="component" value="Unassembled WGS sequence"/>
</dbReference>
<dbReference type="EMBL" id="SPHZ02000002">
    <property type="protein sequence ID" value="KAF0930806.1"/>
    <property type="molecule type" value="Genomic_DNA"/>
</dbReference>
<dbReference type="AlphaFoldDB" id="A0A6G1F1N2"/>
<dbReference type="OrthoDB" id="360689at2759"/>
<dbReference type="SUPFAM" id="SSF160369">
    <property type="entry name" value="Ribosomal protein L10-like"/>
    <property type="match status" value="1"/>
</dbReference>
<dbReference type="InterPro" id="IPR043141">
    <property type="entry name" value="Ribosomal_uL10-like_sf"/>
</dbReference>
<evidence type="ECO:0000313" key="3">
    <source>
        <dbReference type="Proteomes" id="UP000479710"/>
    </source>
</evidence>
<name>A0A6G1F1N2_9ORYZ</name>
<gene>
    <name evidence="2" type="ORF">E2562_035281</name>
</gene>
<reference evidence="2 3" key="1">
    <citation type="submission" date="2019-11" db="EMBL/GenBank/DDBJ databases">
        <title>Whole genome sequence of Oryza granulata.</title>
        <authorList>
            <person name="Li W."/>
        </authorList>
    </citation>
    <scope>NUCLEOTIDE SEQUENCE [LARGE SCALE GENOMIC DNA]</scope>
    <source>
        <strain evidence="3">cv. Menghai</strain>
        <tissue evidence="2">Leaf</tissue>
    </source>
</reference>
<dbReference type="Gene3D" id="3.30.70.1730">
    <property type="match status" value="1"/>
</dbReference>